<evidence type="ECO:0000313" key="11">
    <source>
        <dbReference type="EMBL" id="KAK6167372.1"/>
    </source>
</evidence>
<keyword evidence="6" id="KW-1015">Disulfide bond</keyword>
<feature type="chain" id="PRO_5042855552" description="Ig-like domain-containing protein" evidence="9">
    <location>
        <begin position="22"/>
        <end position="671"/>
    </location>
</feature>
<evidence type="ECO:0000259" key="10">
    <source>
        <dbReference type="PROSITE" id="PS50835"/>
    </source>
</evidence>
<dbReference type="InterPro" id="IPR013783">
    <property type="entry name" value="Ig-like_fold"/>
</dbReference>
<sequence length="671" mass="75019">MTFMKMHRLLIFSIMFCISYGQEARPHPPKITTPDVEERIYYKINDEVILACQAEANPKAQYEWTKDNEAITSDFIKQDPNTGELQIATLTRRETGAYQCFASNQIGSKTIKAMSPIITVDLAYLESWDETGLPPPRISAIEGEAVQLTCDNVPACNPPGQFKWYQGDDDSSEVVQNERIAIDAEGTLHFVYVTKSDDLNGKKYQCAIFNRHLNSINLGSGKILEVTKLNPIPDRAPSVLYSKSNQKALIGHYVDIECIFGGKPIPAISWKNNELELITGSSTDKYEFMDTSRRVLRVKNIQESDEGSFTCEGANTQTNSAITALNVTSRPIWEKALSSITVAATKEASMTCQAKSVIRENPPGPPEWFENGASIPNDKFESGKYVFSDNQQILKVTDLVKPDDTTCFQCKVTNSEGFRFGDGCLDVIEPIVITLRPPAVQEITKGDIVNLTVIAETNSPFEIRYKWFFNNQTYDDMPPFVIFNDTSKSAYINTEDLSFENYRKINGTYIRMVYNAHETINITVQVVLKEVAVVGPATAAAPDLWWIALIIGILLLVCVIVIICVVCRRKAQEGVYPLDKKERANDLDPEKDLADSGFHDLSRADDNGMEKKGTPLQFTEEPLSYEDDDSLAEYGDGEDMGKFNEDGSFIGVYMDKKQPAPPVRNGNETQI</sequence>
<dbReference type="GO" id="GO:0043025">
    <property type="term" value="C:neuronal cell body"/>
    <property type="evidence" value="ECO:0007669"/>
    <property type="project" value="TreeGrafter"/>
</dbReference>
<dbReference type="GO" id="GO:0007156">
    <property type="term" value="P:homophilic cell adhesion via plasma membrane adhesion molecules"/>
    <property type="evidence" value="ECO:0007669"/>
    <property type="project" value="TreeGrafter"/>
</dbReference>
<protein>
    <recommendedName>
        <fullName evidence="10">Ig-like domain-containing protein</fullName>
    </recommendedName>
</protein>
<dbReference type="GO" id="GO:0050808">
    <property type="term" value="P:synapse organization"/>
    <property type="evidence" value="ECO:0007669"/>
    <property type="project" value="TreeGrafter"/>
</dbReference>
<feature type="compositionally biased region" description="Acidic residues" evidence="7">
    <location>
        <begin position="623"/>
        <end position="637"/>
    </location>
</feature>
<evidence type="ECO:0000256" key="3">
    <source>
        <dbReference type="ARBA" id="ARBA00022729"/>
    </source>
</evidence>
<feature type="region of interest" description="Disordered" evidence="7">
    <location>
        <begin position="586"/>
        <end position="637"/>
    </location>
</feature>
<dbReference type="InterPro" id="IPR026966">
    <property type="entry name" value="Neurofascin/L1/NrCAM_C"/>
</dbReference>
<dbReference type="GO" id="GO:0008046">
    <property type="term" value="F:axon guidance receptor activity"/>
    <property type="evidence" value="ECO:0007669"/>
    <property type="project" value="TreeGrafter"/>
</dbReference>
<reference evidence="11 12" key="1">
    <citation type="submission" date="2024-01" db="EMBL/GenBank/DDBJ databases">
        <title>The genome of the rayed Mediterranean limpet Patella caerulea (Linnaeus, 1758).</title>
        <authorList>
            <person name="Anh-Thu Weber A."/>
            <person name="Halstead-Nussloch G."/>
        </authorList>
    </citation>
    <scope>NUCLEOTIDE SEQUENCE [LARGE SCALE GENOMIC DNA]</scope>
    <source>
        <strain evidence="11">AATW-2023a</strain>
        <tissue evidence="11">Whole specimen</tissue>
    </source>
</reference>
<dbReference type="Pfam" id="PF13882">
    <property type="entry name" value="Bravo_FIGEY"/>
    <property type="match status" value="1"/>
</dbReference>
<dbReference type="InterPro" id="IPR003598">
    <property type="entry name" value="Ig_sub2"/>
</dbReference>
<dbReference type="PANTHER" id="PTHR45080">
    <property type="entry name" value="CONTACTIN 5"/>
    <property type="match status" value="1"/>
</dbReference>
<accession>A0AAN8IXI0</accession>
<comment type="caution">
    <text evidence="11">The sequence shown here is derived from an EMBL/GenBank/DDBJ whole genome shotgun (WGS) entry which is preliminary data.</text>
</comment>
<dbReference type="CDD" id="cd00096">
    <property type="entry name" value="Ig"/>
    <property type="match status" value="1"/>
</dbReference>
<feature type="domain" description="Ig-like" evidence="10">
    <location>
        <begin position="129"/>
        <end position="217"/>
    </location>
</feature>
<feature type="compositionally biased region" description="Basic and acidic residues" evidence="7">
    <location>
        <begin position="586"/>
        <end position="613"/>
    </location>
</feature>
<dbReference type="InterPro" id="IPR003599">
    <property type="entry name" value="Ig_sub"/>
</dbReference>
<keyword evidence="12" id="KW-1185">Reference proteome</keyword>
<feature type="domain" description="Ig-like" evidence="10">
    <location>
        <begin position="331"/>
        <end position="415"/>
    </location>
</feature>
<organism evidence="11 12">
    <name type="scientific">Patella caerulea</name>
    <name type="common">Rayed Mediterranean limpet</name>
    <dbReference type="NCBI Taxonomy" id="87958"/>
    <lineage>
        <taxon>Eukaryota</taxon>
        <taxon>Metazoa</taxon>
        <taxon>Spiralia</taxon>
        <taxon>Lophotrochozoa</taxon>
        <taxon>Mollusca</taxon>
        <taxon>Gastropoda</taxon>
        <taxon>Patellogastropoda</taxon>
        <taxon>Patelloidea</taxon>
        <taxon>Patellidae</taxon>
        <taxon>Patella</taxon>
    </lineage>
</organism>
<dbReference type="EMBL" id="JAZGQO010000018">
    <property type="protein sequence ID" value="KAK6167372.1"/>
    <property type="molecule type" value="Genomic_DNA"/>
</dbReference>
<feature type="transmembrane region" description="Helical" evidence="8">
    <location>
        <begin position="544"/>
        <end position="567"/>
    </location>
</feature>
<keyword evidence="4 8" id="KW-1133">Transmembrane helix</keyword>
<dbReference type="Pfam" id="PF13927">
    <property type="entry name" value="Ig_3"/>
    <property type="match status" value="2"/>
</dbReference>
<evidence type="ECO:0000313" key="12">
    <source>
        <dbReference type="Proteomes" id="UP001347796"/>
    </source>
</evidence>
<dbReference type="GO" id="GO:0005886">
    <property type="term" value="C:plasma membrane"/>
    <property type="evidence" value="ECO:0007669"/>
    <property type="project" value="TreeGrafter"/>
</dbReference>
<dbReference type="SMART" id="SM00409">
    <property type="entry name" value="IG"/>
    <property type="match status" value="5"/>
</dbReference>
<dbReference type="Gene3D" id="2.60.40.10">
    <property type="entry name" value="Immunoglobulins"/>
    <property type="match status" value="4"/>
</dbReference>
<feature type="domain" description="Ig-like" evidence="10">
    <location>
        <begin position="29"/>
        <end position="119"/>
    </location>
</feature>
<dbReference type="InterPro" id="IPR036179">
    <property type="entry name" value="Ig-like_dom_sf"/>
</dbReference>
<dbReference type="SUPFAM" id="SSF48726">
    <property type="entry name" value="Immunoglobulin"/>
    <property type="match status" value="5"/>
</dbReference>
<dbReference type="SMART" id="SM00408">
    <property type="entry name" value="IGc2"/>
    <property type="match status" value="3"/>
</dbReference>
<dbReference type="PANTHER" id="PTHR45080:SF8">
    <property type="entry name" value="IG-LIKE DOMAIN-CONTAINING PROTEIN"/>
    <property type="match status" value="1"/>
</dbReference>
<gene>
    <name evidence="11" type="ORF">SNE40_021417</name>
</gene>
<proteinExistence type="predicted"/>
<evidence type="ECO:0000256" key="8">
    <source>
        <dbReference type="SAM" id="Phobius"/>
    </source>
</evidence>
<evidence type="ECO:0000256" key="2">
    <source>
        <dbReference type="ARBA" id="ARBA00022692"/>
    </source>
</evidence>
<evidence type="ECO:0000256" key="5">
    <source>
        <dbReference type="ARBA" id="ARBA00023136"/>
    </source>
</evidence>
<dbReference type="PROSITE" id="PS50835">
    <property type="entry name" value="IG_LIKE"/>
    <property type="match status" value="4"/>
</dbReference>
<dbReference type="AlphaFoldDB" id="A0AAN8IXI0"/>
<evidence type="ECO:0000256" key="9">
    <source>
        <dbReference type="SAM" id="SignalP"/>
    </source>
</evidence>
<dbReference type="GO" id="GO:0030424">
    <property type="term" value="C:axon"/>
    <property type="evidence" value="ECO:0007669"/>
    <property type="project" value="TreeGrafter"/>
</dbReference>
<dbReference type="InterPro" id="IPR007110">
    <property type="entry name" value="Ig-like_dom"/>
</dbReference>
<name>A0AAN8IXI0_PATCE</name>
<dbReference type="InterPro" id="IPR050958">
    <property type="entry name" value="Cell_Adh-Cytoskel_Orgn"/>
</dbReference>
<keyword evidence="2 8" id="KW-0812">Transmembrane</keyword>
<evidence type="ECO:0000256" key="1">
    <source>
        <dbReference type="ARBA" id="ARBA00004167"/>
    </source>
</evidence>
<evidence type="ECO:0000256" key="7">
    <source>
        <dbReference type="SAM" id="MobiDB-lite"/>
    </source>
</evidence>
<keyword evidence="3 9" id="KW-0732">Signal</keyword>
<feature type="signal peptide" evidence="9">
    <location>
        <begin position="1"/>
        <end position="21"/>
    </location>
</feature>
<keyword evidence="5 8" id="KW-0472">Membrane</keyword>
<comment type="subcellular location">
    <subcellularLocation>
        <location evidence="1">Membrane</location>
        <topology evidence="1">Single-pass membrane protein</topology>
    </subcellularLocation>
</comment>
<dbReference type="Proteomes" id="UP001347796">
    <property type="component" value="Unassembled WGS sequence"/>
</dbReference>
<evidence type="ECO:0000256" key="6">
    <source>
        <dbReference type="ARBA" id="ARBA00023157"/>
    </source>
</evidence>
<evidence type="ECO:0000256" key="4">
    <source>
        <dbReference type="ARBA" id="ARBA00022989"/>
    </source>
</evidence>
<feature type="domain" description="Ig-like" evidence="10">
    <location>
        <begin position="237"/>
        <end position="328"/>
    </location>
</feature>